<accession>A0ACD5USK9</accession>
<sequence length="206" mass="21608">MGAEAAIQPPAAVVLVPFPAQGHVTPMLHLARALAAHGVLATVAVPDFIHRRLAGTTENDAADAIDGVTLSSIPSGVADVVGGDPPGFADFAHAMEHHMPAHLERLLTRTGCRVACVVVDVLASWAIPVAERCGVPAAGFWPAMLASYRVVAAIPELMAKGLISESGTPRSSPNQPDDDEAGHDHQMIRDLKILPAHVQLKDQEMP</sequence>
<protein>
    <submittedName>
        <fullName evidence="1">Uncharacterized protein</fullName>
    </submittedName>
</protein>
<keyword evidence="2" id="KW-1185">Reference proteome</keyword>
<dbReference type="EnsemblPlants" id="AVESA.00010b.r2.2CG0310380.1">
    <property type="protein sequence ID" value="AVESA.00010b.r2.2CG0310380.1.CDS"/>
    <property type="gene ID" value="AVESA.00010b.r2.2CG0310380"/>
</dbReference>
<reference evidence="1" key="1">
    <citation type="submission" date="2021-05" db="EMBL/GenBank/DDBJ databases">
        <authorList>
            <person name="Scholz U."/>
            <person name="Mascher M."/>
            <person name="Fiebig A."/>
        </authorList>
    </citation>
    <scope>NUCLEOTIDE SEQUENCE [LARGE SCALE GENOMIC DNA]</scope>
</reference>
<name>A0ACD5USK9_AVESA</name>
<proteinExistence type="predicted"/>
<evidence type="ECO:0000313" key="2">
    <source>
        <dbReference type="Proteomes" id="UP001732700"/>
    </source>
</evidence>
<organism evidence="1 2">
    <name type="scientific">Avena sativa</name>
    <name type="common">Oat</name>
    <dbReference type="NCBI Taxonomy" id="4498"/>
    <lineage>
        <taxon>Eukaryota</taxon>
        <taxon>Viridiplantae</taxon>
        <taxon>Streptophyta</taxon>
        <taxon>Embryophyta</taxon>
        <taxon>Tracheophyta</taxon>
        <taxon>Spermatophyta</taxon>
        <taxon>Magnoliopsida</taxon>
        <taxon>Liliopsida</taxon>
        <taxon>Poales</taxon>
        <taxon>Poaceae</taxon>
        <taxon>BOP clade</taxon>
        <taxon>Pooideae</taxon>
        <taxon>Poodae</taxon>
        <taxon>Poeae</taxon>
        <taxon>Poeae Chloroplast Group 1 (Aveneae type)</taxon>
        <taxon>Aveninae</taxon>
        <taxon>Avena</taxon>
    </lineage>
</organism>
<reference evidence="1" key="2">
    <citation type="submission" date="2025-09" db="UniProtKB">
        <authorList>
            <consortium name="EnsemblPlants"/>
        </authorList>
    </citation>
    <scope>IDENTIFICATION</scope>
</reference>
<evidence type="ECO:0000313" key="1">
    <source>
        <dbReference type="EnsemblPlants" id="AVESA.00010b.r2.2CG0310380.1.CDS"/>
    </source>
</evidence>
<dbReference type="Proteomes" id="UP001732700">
    <property type="component" value="Chromosome 2C"/>
</dbReference>